<dbReference type="InterPro" id="IPR034139">
    <property type="entry name" value="TOPRIM_OLD"/>
</dbReference>
<feature type="domain" description="OLD protein-like TOPRIM" evidence="2">
    <location>
        <begin position="384"/>
        <end position="449"/>
    </location>
</feature>
<dbReference type="PANTHER" id="PTHR43581">
    <property type="entry name" value="ATP/GTP PHOSPHATASE"/>
    <property type="match status" value="1"/>
</dbReference>
<comment type="caution">
    <text evidence="3">The sequence shown here is derived from an EMBL/GenBank/DDBJ whole genome shotgun (WGS) entry which is preliminary data.</text>
</comment>
<feature type="domain" description="Endonuclease GajA/Old nuclease/RecF-like AAA" evidence="1">
    <location>
        <begin position="1"/>
        <end position="45"/>
    </location>
</feature>
<dbReference type="SUPFAM" id="SSF52540">
    <property type="entry name" value="P-loop containing nucleoside triphosphate hydrolases"/>
    <property type="match status" value="1"/>
</dbReference>
<dbReference type="Pfam" id="PF13175">
    <property type="entry name" value="AAA_15"/>
    <property type="match status" value="2"/>
</dbReference>
<accession>A0ABS9BTH5</accession>
<dbReference type="CDD" id="cd01026">
    <property type="entry name" value="TOPRIM_OLD"/>
    <property type="match status" value="1"/>
</dbReference>
<keyword evidence="4" id="KW-1185">Reference proteome</keyword>
<reference evidence="3 4" key="1">
    <citation type="submission" date="2022-01" db="EMBL/GenBank/DDBJ databases">
        <title>Mariniradius saccharolyticus sp. nov., isolated from sediment of a river.</title>
        <authorList>
            <person name="Liu H."/>
        </authorList>
    </citation>
    <scope>NUCLEOTIDE SEQUENCE [LARGE SCALE GENOMIC DNA]</scope>
    <source>
        <strain evidence="3 4">RY-2</strain>
    </source>
</reference>
<evidence type="ECO:0000313" key="3">
    <source>
        <dbReference type="EMBL" id="MCF1751376.1"/>
    </source>
</evidence>
<dbReference type="InterPro" id="IPR027417">
    <property type="entry name" value="P-loop_NTPase"/>
</dbReference>
<name>A0ABS9BTH5_9BACT</name>
<dbReference type="Pfam" id="PF20469">
    <property type="entry name" value="OLD-like_TOPRIM"/>
    <property type="match status" value="1"/>
</dbReference>
<gene>
    <name evidence="3" type="ORF">L0U89_09875</name>
</gene>
<protein>
    <submittedName>
        <fullName evidence="3">AAA family ATPase</fullName>
    </submittedName>
</protein>
<evidence type="ECO:0000259" key="1">
    <source>
        <dbReference type="Pfam" id="PF13175"/>
    </source>
</evidence>
<dbReference type="RefSeq" id="WP_234861367.1">
    <property type="nucleotide sequence ID" value="NZ_JAKEVZ010000006.1"/>
</dbReference>
<dbReference type="Proteomes" id="UP001201449">
    <property type="component" value="Unassembled WGS sequence"/>
</dbReference>
<dbReference type="InterPro" id="IPR041685">
    <property type="entry name" value="AAA_GajA/Old/RecF-like"/>
</dbReference>
<evidence type="ECO:0000313" key="4">
    <source>
        <dbReference type="Proteomes" id="UP001201449"/>
    </source>
</evidence>
<dbReference type="EMBL" id="JAKEVZ010000006">
    <property type="protein sequence ID" value="MCF1751376.1"/>
    <property type="molecule type" value="Genomic_DNA"/>
</dbReference>
<dbReference type="Gene3D" id="3.40.50.300">
    <property type="entry name" value="P-loop containing nucleotide triphosphate hydrolases"/>
    <property type="match status" value="1"/>
</dbReference>
<dbReference type="PANTHER" id="PTHR43581:SF2">
    <property type="entry name" value="EXCINUCLEASE ATPASE SUBUNIT"/>
    <property type="match status" value="1"/>
</dbReference>
<sequence>MKIQRIAIRNYKSIKHIDIDCSPKINAFIGENSVGKSNIFDAINWPLGPVYPSFNSTLPQDHFMGDEANEIQISLLFDNGEYLQLSENWKDKSGRQKSGLNLSRNYISDIERQKYCSAYLGVDRSVLDYSPSNRWSLMGRILLEINQMFKEQEHVDKETGEVLKKTDLFKSELERIRDEILFSVEDSSGTQVMKKFIQILQVETAKQLNRPDHELKVDLNLYDPWNFFRTLQLIIKENDTNLSFQASSQGMGIQASISIAILKAYSQLKLNNNTPLFIDEPELFLHPQAQRNFYKVLCELAESGTQIFYTTHSPNFLNVGRFNEVFLVRKSPDKGTYVRCAKPSLFIEDLTIRHGISSSEEDLLLHFKNSYEETGDTQKANEGFFAKRIILVEGQSETLLLPYFFDLIGFDYIAKGITIVRCGSKGEIDRFYRLYTEFGIPCFVIFDGDINHLGKKKKVEEDTIKNNKAILSLFGIEEDFPDGNVNDFYLGFNTSLNDNLGYETLKKGLDLYKEVRNKIKSEEEVPSWVKELVVKIEQLPDNISSVLKTG</sequence>
<dbReference type="InterPro" id="IPR051396">
    <property type="entry name" value="Bact_Antivir_Def_Nuclease"/>
</dbReference>
<evidence type="ECO:0000259" key="2">
    <source>
        <dbReference type="Pfam" id="PF20469"/>
    </source>
</evidence>
<proteinExistence type="predicted"/>
<feature type="domain" description="Endonuclease GajA/Old nuclease/RecF-like AAA" evidence="1">
    <location>
        <begin position="97"/>
        <end position="316"/>
    </location>
</feature>
<organism evidence="3 4">
    <name type="scientific">Mariniradius sediminis</name>
    <dbReference type="NCBI Taxonomy" id="2909237"/>
    <lineage>
        <taxon>Bacteria</taxon>
        <taxon>Pseudomonadati</taxon>
        <taxon>Bacteroidota</taxon>
        <taxon>Cytophagia</taxon>
        <taxon>Cytophagales</taxon>
        <taxon>Cyclobacteriaceae</taxon>
        <taxon>Mariniradius</taxon>
    </lineage>
</organism>